<proteinExistence type="inferred from homology"/>
<dbReference type="GO" id="GO:0005730">
    <property type="term" value="C:nucleolus"/>
    <property type="evidence" value="ECO:0007669"/>
    <property type="project" value="UniProtKB-SubCell"/>
</dbReference>
<evidence type="ECO:0000256" key="3">
    <source>
        <dbReference type="ARBA" id="ARBA00020387"/>
    </source>
</evidence>
<feature type="compositionally biased region" description="Low complexity" evidence="7">
    <location>
        <begin position="386"/>
        <end position="397"/>
    </location>
</feature>
<dbReference type="Proteomes" id="UP000095283">
    <property type="component" value="Unplaced"/>
</dbReference>
<dbReference type="InterPro" id="IPR039770">
    <property type="entry name" value="Rpf2"/>
</dbReference>
<evidence type="ECO:0000259" key="8">
    <source>
        <dbReference type="PROSITE" id="PS50833"/>
    </source>
</evidence>
<evidence type="ECO:0000313" key="9">
    <source>
        <dbReference type="Proteomes" id="UP000095283"/>
    </source>
</evidence>
<feature type="region of interest" description="Disordered" evidence="7">
    <location>
        <begin position="386"/>
        <end position="408"/>
    </location>
</feature>
<dbReference type="GO" id="GO:0000463">
    <property type="term" value="P:maturation of LSU-rRNA from tricistronic rRNA transcript (SSU-rRNA, 5.8S rRNA, LSU-rRNA)"/>
    <property type="evidence" value="ECO:0007669"/>
    <property type="project" value="TreeGrafter"/>
</dbReference>
<sequence>MYFVTSYPKRQCWYVLLPWKPRILLLLLQWCFRLFGLQLKDFWVNLLRHHLHCLLLKLCNHQTIYVINLFVKEGFALSRRTSYTYLVDFHIYEKDSFFSVMVSQRVERTKTRRGKRILEDRAPKTVENDKKAIIVKGGKTNHAVTEALKDFYLMKKPLVQHLKRRNPIHPFEDETPLEKFSNKFDTSLFLFGSNSKKHPNSLTFGRMHDGQLLDMAELSITNYVPASQFEVPKMTLGSKPCIILEGTEFESEPTLKRIGNLLIDWFRGPVIDTIRLQGLESVVSFTAKENNIYMRVYRVVLKKSAVVVPRVELVEMGPSIDFVVDRKKLANESLFKAACRKPKALIAKRRKNMAEDVFGNQLARVHIGKQNTDAIQTRKVKALKKTTTGKPTLLTPPEAGGYEDEVEE</sequence>
<dbReference type="WBParaSite" id="Hba_16918">
    <property type="protein sequence ID" value="Hba_16918"/>
    <property type="gene ID" value="Hba_16918"/>
</dbReference>
<dbReference type="InterPro" id="IPR007109">
    <property type="entry name" value="Brix"/>
</dbReference>
<accession>A0A1I7XHC5</accession>
<dbReference type="PROSITE" id="PS50833">
    <property type="entry name" value="BRIX"/>
    <property type="match status" value="1"/>
</dbReference>
<name>A0A1I7XHC5_HETBA</name>
<evidence type="ECO:0000313" key="10">
    <source>
        <dbReference type="WBParaSite" id="Hba_16918"/>
    </source>
</evidence>
<keyword evidence="9" id="KW-1185">Reference proteome</keyword>
<evidence type="ECO:0000256" key="4">
    <source>
        <dbReference type="ARBA" id="ARBA00023242"/>
    </source>
</evidence>
<evidence type="ECO:0000256" key="1">
    <source>
        <dbReference type="ARBA" id="ARBA00004604"/>
    </source>
</evidence>
<dbReference type="GO" id="GO:0019843">
    <property type="term" value="F:rRNA binding"/>
    <property type="evidence" value="ECO:0007669"/>
    <property type="project" value="UniProtKB-UniRule"/>
</dbReference>
<feature type="domain" description="Brix" evidence="8">
    <location>
        <begin position="130"/>
        <end position="333"/>
    </location>
</feature>
<comment type="subcellular location">
    <subcellularLocation>
        <location evidence="1 6">Nucleus</location>
        <location evidence="1 6">Nucleolus</location>
    </subcellularLocation>
</comment>
<dbReference type="Pfam" id="PF04427">
    <property type="entry name" value="Brix"/>
    <property type="match status" value="1"/>
</dbReference>
<evidence type="ECO:0000256" key="2">
    <source>
        <dbReference type="ARBA" id="ARBA00010782"/>
    </source>
</evidence>
<dbReference type="AlphaFoldDB" id="A0A1I7XHC5"/>
<comment type="similarity">
    <text evidence="2 6">Belongs to the RPF2 family.</text>
</comment>
<evidence type="ECO:0000256" key="6">
    <source>
        <dbReference type="RuleBase" id="RU367086"/>
    </source>
</evidence>
<dbReference type="PANTHER" id="PTHR12728">
    <property type="entry name" value="BRIX DOMAIN CONTAINING PROTEIN"/>
    <property type="match status" value="1"/>
</dbReference>
<dbReference type="PANTHER" id="PTHR12728:SF0">
    <property type="entry name" value="RIBOSOME PRODUCTION FACTOR 2 HOMOLOG"/>
    <property type="match status" value="1"/>
</dbReference>
<dbReference type="GO" id="GO:0000027">
    <property type="term" value="P:ribosomal large subunit assembly"/>
    <property type="evidence" value="ECO:0007669"/>
    <property type="project" value="InterPro"/>
</dbReference>
<dbReference type="SMART" id="SM00879">
    <property type="entry name" value="Brix"/>
    <property type="match status" value="1"/>
</dbReference>
<protein>
    <recommendedName>
        <fullName evidence="3 6">Ribosome production factor 2 homolog</fullName>
    </recommendedName>
    <alternativeName>
        <fullName evidence="5 6">Ribosome biogenesis protein RPF2 homolog</fullName>
    </alternativeName>
</protein>
<evidence type="ECO:0000256" key="5">
    <source>
        <dbReference type="ARBA" id="ARBA00030889"/>
    </source>
</evidence>
<keyword evidence="4 6" id="KW-0539">Nucleus</keyword>
<organism evidence="9 10">
    <name type="scientific">Heterorhabditis bacteriophora</name>
    <name type="common">Entomopathogenic nematode worm</name>
    <dbReference type="NCBI Taxonomy" id="37862"/>
    <lineage>
        <taxon>Eukaryota</taxon>
        <taxon>Metazoa</taxon>
        <taxon>Ecdysozoa</taxon>
        <taxon>Nematoda</taxon>
        <taxon>Chromadorea</taxon>
        <taxon>Rhabditida</taxon>
        <taxon>Rhabditina</taxon>
        <taxon>Rhabditomorpha</taxon>
        <taxon>Strongyloidea</taxon>
        <taxon>Heterorhabditidae</taxon>
        <taxon>Heterorhabditis</taxon>
    </lineage>
</organism>
<reference evidence="10" key="1">
    <citation type="submission" date="2016-11" db="UniProtKB">
        <authorList>
            <consortium name="WormBaseParasite"/>
        </authorList>
    </citation>
    <scope>IDENTIFICATION</scope>
</reference>
<evidence type="ECO:0000256" key="7">
    <source>
        <dbReference type="SAM" id="MobiDB-lite"/>
    </source>
</evidence>